<feature type="binding site" evidence="3">
    <location>
        <position position="329"/>
    </location>
    <ligand>
        <name>CTP</name>
        <dbReference type="ChEBI" id="CHEBI:37563"/>
    </ligand>
</feature>
<comment type="pathway">
    <text evidence="3 4">Cofactor biosynthesis; coenzyme A biosynthesis; CoA from (R)-pantothenate: step 3/5.</text>
</comment>
<dbReference type="GO" id="GO:0046872">
    <property type="term" value="F:metal ion binding"/>
    <property type="evidence" value="ECO:0007669"/>
    <property type="project" value="UniProtKB-KW"/>
</dbReference>
<comment type="catalytic activity">
    <reaction evidence="3 4">
        <text>(R)-4'-phosphopantothenate + L-cysteine + CTP = N-[(R)-4-phosphopantothenoyl]-L-cysteine + CMP + diphosphate + H(+)</text>
        <dbReference type="Rhea" id="RHEA:19397"/>
        <dbReference type="ChEBI" id="CHEBI:10986"/>
        <dbReference type="ChEBI" id="CHEBI:15378"/>
        <dbReference type="ChEBI" id="CHEBI:33019"/>
        <dbReference type="ChEBI" id="CHEBI:35235"/>
        <dbReference type="ChEBI" id="CHEBI:37563"/>
        <dbReference type="ChEBI" id="CHEBI:59458"/>
        <dbReference type="ChEBI" id="CHEBI:60377"/>
        <dbReference type="EC" id="6.3.2.5"/>
    </reaction>
</comment>
<keyword evidence="5" id="KW-0472">Membrane</keyword>
<keyword evidence="5" id="KW-1133">Transmembrane helix</keyword>
<keyword evidence="3" id="KW-0511">Multifunctional enzyme</keyword>
<keyword evidence="3 4" id="KW-0288">FMN</keyword>
<comment type="caution">
    <text evidence="3">Lacks conserved residue(s) required for the propagation of feature annotation.</text>
</comment>
<dbReference type="Pfam" id="PF02441">
    <property type="entry name" value="Flavoprotein"/>
    <property type="match status" value="1"/>
</dbReference>
<comment type="function">
    <text evidence="3">Catalyzes two sequential steps in the biosynthesis of coenzyme A. In the first step cysteine is conjugated to 4'-phosphopantothenate to form 4-phosphopantothenoylcysteine. In the second step the latter compound is decarboxylated to form 4'-phosphopantotheine.</text>
</comment>
<dbReference type="Gene3D" id="3.40.50.1950">
    <property type="entry name" value="Flavin prenyltransferase-like"/>
    <property type="match status" value="1"/>
</dbReference>
<feature type="binding site" evidence="3">
    <location>
        <position position="283"/>
    </location>
    <ligand>
        <name>CTP</name>
        <dbReference type="ChEBI" id="CHEBI:37563"/>
    </ligand>
</feature>
<dbReference type="GO" id="GO:0015937">
    <property type="term" value="P:coenzyme A biosynthetic process"/>
    <property type="evidence" value="ECO:0007669"/>
    <property type="project" value="UniProtKB-UniRule"/>
</dbReference>
<dbReference type="PANTHER" id="PTHR14359">
    <property type="entry name" value="HOMO-OLIGOMERIC FLAVIN CONTAINING CYS DECARBOXYLASE FAMILY"/>
    <property type="match status" value="1"/>
</dbReference>
<evidence type="ECO:0000313" key="8">
    <source>
        <dbReference type="EMBL" id="TDY61805.1"/>
    </source>
</evidence>
<feature type="binding site" evidence="3">
    <location>
        <position position="347"/>
    </location>
    <ligand>
        <name>CTP</name>
        <dbReference type="ChEBI" id="CHEBI:37563"/>
    </ligand>
</feature>
<feature type="domain" description="DNA/pantothenate metabolism flavoprotein C-terminal" evidence="7">
    <location>
        <begin position="190"/>
        <end position="399"/>
    </location>
</feature>
<gene>
    <name evidence="3" type="primary">coaBC</name>
    <name evidence="8" type="ORF">C8D99_10444</name>
</gene>
<keyword evidence="3 4" id="KW-0285">Flavoprotein</keyword>
<dbReference type="GO" id="GO:0004633">
    <property type="term" value="F:phosphopantothenoylcysteine decarboxylase activity"/>
    <property type="evidence" value="ECO:0007669"/>
    <property type="project" value="UniProtKB-UniRule"/>
</dbReference>
<dbReference type="InterPro" id="IPR036551">
    <property type="entry name" value="Flavin_trans-like"/>
</dbReference>
<dbReference type="InterPro" id="IPR035929">
    <property type="entry name" value="CoaB-like_sf"/>
</dbReference>
<comment type="cofactor">
    <cofactor evidence="3">
        <name>Mg(2+)</name>
        <dbReference type="ChEBI" id="CHEBI:18420"/>
    </cofactor>
</comment>
<comment type="caution">
    <text evidence="8">The sequence shown here is derived from an EMBL/GenBank/DDBJ whole genome shotgun (WGS) entry which is preliminary data.</text>
</comment>
<evidence type="ECO:0000256" key="1">
    <source>
        <dbReference type="ARBA" id="ARBA00022793"/>
    </source>
</evidence>
<dbReference type="InterPro" id="IPR003382">
    <property type="entry name" value="Flavoprotein"/>
</dbReference>
<reference evidence="8 9" key="1">
    <citation type="submission" date="2019-03" db="EMBL/GenBank/DDBJ databases">
        <title>Genomic Encyclopedia of Type Strains, Phase IV (KMG-IV): sequencing the most valuable type-strain genomes for metagenomic binning, comparative biology and taxonomic classification.</title>
        <authorList>
            <person name="Goeker M."/>
        </authorList>
    </citation>
    <scope>NUCLEOTIDE SEQUENCE [LARGE SCALE GENOMIC DNA]</scope>
    <source>
        <strain evidence="8 9">DSM 25964</strain>
    </source>
</reference>
<dbReference type="GO" id="GO:0071513">
    <property type="term" value="C:phosphopantothenoylcysteine decarboxylase complex"/>
    <property type="evidence" value="ECO:0007669"/>
    <property type="project" value="TreeGrafter"/>
</dbReference>
<accession>A0A4R8MD87</accession>
<dbReference type="AlphaFoldDB" id="A0A4R8MD87"/>
<dbReference type="EC" id="4.1.1.36" evidence="3"/>
<evidence type="ECO:0000256" key="4">
    <source>
        <dbReference type="RuleBase" id="RU364078"/>
    </source>
</evidence>
<feature type="region of interest" description="Phosphopantothenoylcysteine decarboxylase" evidence="3">
    <location>
        <begin position="1"/>
        <end position="194"/>
    </location>
</feature>
<dbReference type="HAMAP" id="MF_02225">
    <property type="entry name" value="CoaBC"/>
    <property type="match status" value="1"/>
</dbReference>
<dbReference type="NCBIfam" id="TIGR00521">
    <property type="entry name" value="coaBC_dfp"/>
    <property type="match status" value="1"/>
</dbReference>
<dbReference type="UniPathway" id="UPA00241">
    <property type="reaction ID" value="UER00353"/>
</dbReference>
<feature type="binding site" evidence="3">
    <location>
        <position position="293"/>
    </location>
    <ligand>
        <name>CTP</name>
        <dbReference type="ChEBI" id="CHEBI:37563"/>
    </ligand>
</feature>
<comment type="catalytic activity">
    <reaction evidence="3 4">
        <text>N-[(R)-4-phosphopantothenoyl]-L-cysteine + H(+) = (R)-4'-phosphopantetheine + CO2</text>
        <dbReference type="Rhea" id="RHEA:16793"/>
        <dbReference type="ChEBI" id="CHEBI:15378"/>
        <dbReference type="ChEBI" id="CHEBI:16526"/>
        <dbReference type="ChEBI" id="CHEBI:59458"/>
        <dbReference type="ChEBI" id="CHEBI:61723"/>
        <dbReference type="EC" id="4.1.1.36"/>
    </reaction>
</comment>
<dbReference type="Gene3D" id="3.40.50.10300">
    <property type="entry name" value="CoaB-like"/>
    <property type="match status" value="1"/>
</dbReference>
<dbReference type="EC" id="6.3.2.5" evidence="3"/>
<keyword evidence="1 3" id="KW-0210">Decarboxylase</keyword>
<keyword evidence="3" id="KW-0460">Magnesium</keyword>
<proteinExistence type="inferred from homology"/>
<keyword evidence="9" id="KW-1185">Reference proteome</keyword>
<dbReference type="Proteomes" id="UP000295066">
    <property type="component" value="Unassembled WGS sequence"/>
</dbReference>
<dbReference type="GO" id="GO:0010181">
    <property type="term" value="F:FMN binding"/>
    <property type="evidence" value="ECO:0007669"/>
    <property type="project" value="UniProtKB-UniRule"/>
</dbReference>
<comment type="cofactor">
    <cofactor evidence="3">
        <name>FMN</name>
        <dbReference type="ChEBI" id="CHEBI:58210"/>
    </cofactor>
    <text evidence="3">Binds 1 FMN per subunit.</text>
</comment>
<dbReference type="SUPFAM" id="SSF52507">
    <property type="entry name" value="Homo-oligomeric flavin-containing Cys decarboxylases, HFCD"/>
    <property type="match status" value="1"/>
</dbReference>
<evidence type="ECO:0000259" key="7">
    <source>
        <dbReference type="Pfam" id="PF04127"/>
    </source>
</evidence>
<feature type="region of interest" description="Phosphopantothenate--cysteine ligase" evidence="3">
    <location>
        <begin position="195"/>
        <end position="405"/>
    </location>
</feature>
<keyword evidence="3 4" id="KW-0436">Ligase</keyword>
<dbReference type="InterPro" id="IPR007085">
    <property type="entry name" value="DNA/pantothenate-metab_flavo_C"/>
</dbReference>
<comment type="similarity">
    <text evidence="3 4">In the N-terminal section; belongs to the HFCD (homo-oligomeric flavin containing Cys decarboxylase) superfamily.</text>
</comment>
<sequence length="405" mass="43853">MPDWKQKRKVVLGITGGISAYKTPEIVRALVKSGCDVEAVLTSDGEKFVSPMVLSTLAGKRVWRQSDFLSDDAGWKIPHITLADWADVVIVAPCTAETLSNMARGAGKELLCSLLLATGAPVVVFPAMNVNMLNHPATARNMEILKETGIIIADPETGSLACGYEGKGRLPSVEVILEEMWKTLCPSKKLEGKNVLVTAGPTWEFLDPVRFLSNPSTGKMGYAMARSAWYRGASVTFVHGPAAFSNLSGFDVKSVVSAEEMKRTVLALSEEMDYIVKAAAVGDFRAASFSDRKIKRANADAVTVDLVQNTDIAASLGERKRQGQTLIGFAAESHDLLANASEKMKRKNLDYIVANDITASGSGFGTDTNSVRLLSRDGSADEFSGTKEDVAERVWNRILEEDWLL</sequence>
<comment type="function">
    <text evidence="4">Catalyzes two steps in the biosynthesis of coenzyme A. In the first step cysteine is conjugated to 4'-phosphopantothenate to form 4-phosphopantothenoylcysteine, in the latter compound is decarboxylated to form 4'-phosphopantotheine.</text>
</comment>
<evidence type="ECO:0000256" key="5">
    <source>
        <dbReference type="SAM" id="Phobius"/>
    </source>
</evidence>
<dbReference type="PANTHER" id="PTHR14359:SF6">
    <property type="entry name" value="PHOSPHOPANTOTHENOYLCYSTEINE DECARBOXYLASE"/>
    <property type="match status" value="1"/>
</dbReference>
<name>A0A4R8MD87_9BACT</name>
<feature type="domain" description="Flavoprotein" evidence="6">
    <location>
        <begin position="9"/>
        <end position="179"/>
    </location>
</feature>
<keyword evidence="2 3" id="KW-0456">Lyase</keyword>
<dbReference type="SUPFAM" id="SSF102645">
    <property type="entry name" value="CoaB-like"/>
    <property type="match status" value="1"/>
</dbReference>
<dbReference type="RefSeq" id="WP_133956791.1">
    <property type="nucleotide sequence ID" value="NZ_SORI01000004.1"/>
</dbReference>
<evidence type="ECO:0000256" key="2">
    <source>
        <dbReference type="ARBA" id="ARBA00023239"/>
    </source>
</evidence>
<organism evidence="8 9">
    <name type="scientific">Aminivibrio pyruvatiphilus</name>
    <dbReference type="NCBI Taxonomy" id="1005740"/>
    <lineage>
        <taxon>Bacteria</taxon>
        <taxon>Thermotogati</taxon>
        <taxon>Synergistota</taxon>
        <taxon>Synergistia</taxon>
        <taxon>Synergistales</taxon>
        <taxon>Aminobacteriaceae</taxon>
        <taxon>Aminivibrio</taxon>
    </lineage>
</organism>
<evidence type="ECO:0000256" key="3">
    <source>
        <dbReference type="HAMAP-Rule" id="MF_02225"/>
    </source>
</evidence>
<evidence type="ECO:0000313" key="9">
    <source>
        <dbReference type="Proteomes" id="UP000295066"/>
    </source>
</evidence>
<evidence type="ECO:0000259" key="6">
    <source>
        <dbReference type="Pfam" id="PF02441"/>
    </source>
</evidence>
<dbReference type="GO" id="GO:0015941">
    <property type="term" value="P:pantothenate catabolic process"/>
    <property type="evidence" value="ECO:0007669"/>
    <property type="project" value="InterPro"/>
</dbReference>
<comment type="pathway">
    <text evidence="3 4">Cofactor biosynthesis; coenzyme A biosynthesis; CoA from (R)-pantothenate: step 2/5.</text>
</comment>
<feature type="binding site" evidence="3">
    <location>
        <position position="343"/>
    </location>
    <ligand>
        <name>CTP</name>
        <dbReference type="ChEBI" id="CHEBI:37563"/>
    </ligand>
</feature>
<feature type="transmembrane region" description="Helical" evidence="5">
    <location>
        <begin position="110"/>
        <end position="128"/>
    </location>
</feature>
<comment type="similarity">
    <text evidence="3 4">In the C-terminal section; belongs to the PPC synthetase family.</text>
</comment>
<dbReference type="GO" id="GO:0004632">
    <property type="term" value="F:phosphopantothenate--cysteine ligase activity"/>
    <property type="evidence" value="ECO:0007669"/>
    <property type="project" value="UniProtKB-UniRule"/>
</dbReference>
<keyword evidence="5" id="KW-0812">Transmembrane</keyword>
<feature type="active site" description="Proton donor" evidence="3">
    <location>
        <position position="162"/>
    </location>
</feature>
<dbReference type="Pfam" id="PF04127">
    <property type="entry name" value="DFP"/>
    <property type="match status" value="1"/>
</dbReference>
<keyword evidence="3" id="KW-0479">Metal-binding</keyword>
<dbReference type="OrthoDB" id="9802554at2"/>
<dbReference type="EMBL" id="SORI01000004">
    <property type="protein sequence ID" value="TDY61805.1"/>
    <property type="molecule type" value="Genomic_DNA"/>
</dbReference>
<protein>
    <recommendedName>
        <fullName evidence="3">Coenzyme A biosynthesis bifunctional protein CoaBC</fullName>
    </recommendedName>
    <alternativeName>
        <fullName evidence="3">DNA/pantothenate metabolism flavoprotein</fullName>
    </alternativeName>
    <alternativeName>
        <fullName evidence="3">Phosphopantothenoylcysteine synthetase/decarboxylase</fullName>
        <shortName evidence="3">PPCS-PPCDC</shortName>
    </alternativeName>
    <domain>
        <recommendedName>
            <fullName evidence="3">Phosphopantothenoylcysteine decarboxylase</fullName>
            <shortName evidence="3">PPC decarboxylase</shortName>
            <shortName evidence="3">PPC-DC</shortName>
            <ecNumber evidence="3">4.1.1.36</ecNumber>
        </recommendedName>
        <alternativeName>
            <fullName evidence="3">CoaC</fullName>
        </alternativeName>
    </domain>
    <domain>
        <recommendedName>
            <fullName evidence="3">Phosphopantothenate--cysteine ligase</fullName>
            <ecNumber evidence="3">6.3.2.5</ecNumber>
        </recommendedName>
        <alternativeName>
            <fullName evidence="3">CoaB</fullName>
        </alternativeName>
        <alternativeName>
            <fullName evidence="3">Phosphopantothenoylcysteine synthetase</fullName>
            <shortName evidence="3">PPC synthetase</shortName>
            <shortName evidence="3">PPC-S</shortName>
        </alternativeName>
    </domain>
</protein>
<dbReference type="InterPro" id="IPR005252">
    <property type="entry name" value="CoaBC"/>
</dbReference>